<dbReference type="PROSITE" id="PS51462">
    <property type="entry name" value="NUDIX"/>
    <property type="match status" value="1"/>
</dbReference>
<protein>
    <submittedName>
        <fullName evidence="2">Hydrolase</fullName>
    </submittedName>
</protein>
<name>A0A0H4TAI9_9BACT</name>
<dbReference type="SUPFAM" id="SSF55811">
    <property type="entry name" value="Nudix"/>
    <property type="match status" value="1"/>
</dbReference>
<dbReference type="PANTHER" id="PTHR43736:SF1">
    <property type="entry name" value="DIHYDRONEOPTERIN TRIPHOSPHATE DIPHOSPHATASE"/>
    <property type="match status" value="1"/>
</dbReference>
<dbReference type="Pfam" id="PF00293">
    <property type="entry name" value="NUDIX"/>
    <property type="match status" value="1"/>
</dbReference>
<dbReference type="Gene3D" id="3.40.50.1000">
    <property type="entry name" value="HAD superfamily/HAD-like"/>
    <property type="match status" value="1"/>
</dbReference>
<dbReference type="PANTHER" id="PTHR43736">
    <property type="entry name" value="ADP-RIBOSE PYROPHOSPHATASE"/>
    <property type="match status" value="1"/>
</dbReference>
<reference evidence="2" key="1">
    <citation type="journal article" date="2015" name="ISME J.">
        <title>Aquifer environment selects for microbial species cohorts in sediment and groundwater.</title>
        <authorList>
            <person name="Hug L.A."/>
            <person name="Thomas B.C."/>
            <person name="Brown C.T."/>
            <person name="Frischkorn K.R."/>
            <person name="Williams K.H."/>
            <person name="Tringe S.G."/>
            <person name="Banfield J.F."/>
        </authorList>
    </citation>
    <scope>NUCLEOTIDE SEQUENCE</scope>
</reference>
<dbReference type="Gene3D" id="3.90.79.10">
    <property type="entry name" value="Nucleoside Triphosphate Pyrophosphohydrolase"/>
    <property type="match status" value="1"/>
</dbReference>
<dbReference type="InterPro" id="IPR036412">
    <property type="entry name" value="HAD-like_sf"/>
</dbReference>
<evidence type="ECO:0000313" key="2">
    <source>
        <dbReference type="EMBL" id="AKQ04961.1"/>
    </source>
</evidence>
<dbReference type="InterPro" id="IPR000086">
    <property type="entry name" value="NUDIX_hydrolase_dom"/>
</dbReference>
<dbReference type="InterPro" id="IPR015797">
    <property type="entry name" value="NUDIX_hydrolase-like_dom_sf"/>
</dbReference>
<organism evidence="2">
    <name type="scientific">uncultured Microgenomates bacterium Rifle_16ft_4_minimus_954</name>
    <dbReference type="NCBI Taxonomy" id="1665122"/>
    <lineage>
        <taxon>Bacteria</taxon>
        <taxon>Candidatus Microgenomatota</taxon>
        <taxon>environmental samples</taxon>
    </lineage>
</organism>
<dbReference type="SUPFAM" id="SSF56784">
    <property type="entry name" value="HAD-like"/>
    <property type="match status" value="1"/>
</dbReference>
<dbReference type="Pfam" id="PF00702">
    <property type="entry name" value="Hydrolase"/>
    <property type="match status" value="1"/>
</dbReference>
<evidence type="ECO:0000259" key="1">
    <source>
        <dbReference type="PROSITE" id="PS51462"/>
    </source>
</evidence>
<dbReference type="EMBL" id="KT007056">
    <property type="protein sequence ID" value="AKQ04961.1"/>
    <property type="molecule type" value="Genomic_DNA"/>
</dbReference>
<dbReference type="InterPro" id="IPR023214">
    <property type="entry name" value="HAD_sf"/>
</dbReference>
<feature type="domain" description="Nudix hydrolase" evidence="1">
    <location>
        <begin position="105"/>
        <end position="243"/>
    </location>
</feature>
<dbReference type="GO" id="GO:0016787">
    <property type="term" value="F:hydrolase activity"/>
    <property type="evidence" value="ECO:0007669"/>
    <property type="project" value="UniProtKB-KW"/>
</dbReference>
<sequence length="244" mass="27386">MEVNVPGQGLLKLETIVLDLNGTLAVHGKVVEGAPERIAKLKEKGYKIILFSGDTRGNAQKLADGLGIEFIRAGTDDEKLREIEKLNPETCVAIGNGLIDLKKIQKAKLAIVTLVNEEGKYLLIRRNPEKYPEMANRLDIPGGRWIKDQEVIPKTLERELGKETGLTVISEPDNKPEFIAKQKFPHSRIKKLSIVRLTYRAQVTGPVQLSDEHSEYMWVTPQEMKEMSDLDPLVKDLLDQGLIK</sequence>
<keyword evidence="2" id="KW-0378">Hydrolase</keyword>
<proteinExistence type="predicted"/>
<dbReference type="AlphaFoldDB" id="A0A0H4TAI9"/>
<accession>A0A0H4TAI9</accession>